<dbReference type="SUPFAM" id="SSF53901">
    <property type="entry name" value="Thiolase-like"/>
    <property type="match status" value="2"/>
</dbReference>
<dbReference type="PROSITE" id="PS52004">
    <property type="entry name" value="KS3_2"/>
    <property type="match status" value="1"/>
</dbReference>
<comment type="similarity">
    <text evidence="3 18">Belongs to the thiolase-like superfamily. Beta-ketoacyl-ACP synthases family.</text>
</comment>
<evidence type="ECO:0000259" key="19">
    <source>
        <dbReference type="PROSITE" id="PS52004"/>
    </source>
</evidence>
<dbReference type="Proteomes" id="UP000217311">
    <property type="component" value="Chromosome"/>
</dbReference>
<dbReference type="EC" id="2.3.1.41" evidence="5"/>
<comment type="catalytic activity">
    <reaction evidence="16">
        <text>(3Z)-decenoyl-[ACP] + malonyl-[ACP] + H(+) = 3-oxo-(5Z)-dodecenoyl-[ACP] + holo-[ACP] + CO2</text>
        <dbReference type="Rhea" id="RHEA:54940"/>
        <dbReference type="Rhea" id="RHEA-COMP:9623"/>
        <dbReference type="Rhea" id="RHEA-COMP:9685"/>
        <dbReference type="Rhea" id="RHEA-COMP:9927"/>
        <dbReference type="Rhea" id="RHEA-COMP:14042"/>
        <dbReference type="ChEBI" id="CHEBI:15378"/>
        <dbReference type="ChEBI" id="CHEBI:16526"/>
        <dbReference type="ChEBI" id="CHEBI:64479"/>
        <dbReference type="ChEBI" id="CHEBI:78449"/>
        <dbReference type="ChEBI" id="CHEBI:78798"/>
        <dbReference type="ChEBI" id="CHEBI:138410"/>
    </reaction>
    <physiologicalReaction direction="left-to-right" evidence="16">
        <dbReference type="Rhea" id="RHEA:54941"/>
    </physiologicalReaction>
</comment>
<dbReference type="SMART" id="SM00825">
    <property type="entry name" value="PKS_KS"/>
    <property type="match status" value="1"/>
</dbReference>
<comment type="subunit">
    <text evidence="4">Homodimer.</text>
</comment>
<dbReference type="InterPro" id="IPR000794">
    <property type="entry name" value="Beta-ketoacyl_synthase"/>
</dbReference>
<evidence type="ECO:0000256" key="4">
    <source>
        <dbReference type="ARBA" id="ARBA00011738"/>
    </source>
</evidence>
<dbReference type="GO" id="GO:0006633">
    <property type="term" value="P:fatty acid biosynthetic process"/>
    <property type="evidence" value="ECO:0007669"/>
    <property type="project" value="UniProtKB-KW"/>
</dbReference>
<dbReference type="CDD" id="cd00834">
    <property type="entry name" value="KAS_I_II"/>
    <property type="match status" value="1"/>
</dbReference>
<keyword evidence="12" id="KW-0012">Acyltransferase</keyword>
<evidence type="ECO:0000313" key="21">
    <source>
        <dbReference type="Proteomes" id="UP000217311"/>
    </source>
</evidence>
<evidence type="ECO:0000256" key="1">
    <source>
        <dbReference type="ARBA" id="ARBA00004496"/>
    </source>
</evidence>
<keyword evidence="6" id="KW-0963">Cytoplasm</keyword>
<proteinExistence type="inferred from homology"/>
<evidence type="ECO:0000256" key="17">
    <source>
        <dbReference type="ARBA" id="ARBA00048506"/>
    </source>
</evidence>
<comment type="subcellular location">
    <subcellularLocation>
        <location evidence="1">Cytoplasm</location>
    </subcellularLocation>
</comment>
<evidence type="ECO:0000256" key="14">
    <source>
        <dbReference type="ARBA" id="ARBA00041620"/>
    </source>
</evidence>
<dbReference type="AlphaFoldDB" id="A0A290MPE7"/>
<evidence type="ECO:0000256" key="18">
    <source>
        <dbReference type="RuleBase" id="RU003694"/>
    </source>
</evidence>
<dbReference type="FunFam" id="3.40.47.10:FF:000006">
    <property type="entry name" value="3-oxoacyl-[acyl-carrier-protein] synthase I"/>
    <property type="match status" value="1"/>
</dbReference>
<dbReference type="InterPro" id="IPR014031">
    <property type="entry name" value="Ketoacyl_synth_C"/>
</dbReference>
<evidence type="ECO:0000256" key="3">
    <source>
        <dbReference type="ARBA" id="ARBA00008467"/>
    </source>
</evidence>
<dbReference type="NCBIfam" id="NF005589">
    <property type="entry name" value="PRK07314.1"/>
    <property type="match status" value="1"/>
</dbReference>
<dbReference type="InterPro" id="IPR020841">
    <property type="entry name" value="PKS_Beta-ketoAc_synthase_dom"/>
</dbReference>
<dbReference type="PROSITE" id="PS00606">
    <property type="entry name" value="KS3_1"/>
    <property type="match status" value="1"/>
</dbReference>
<comment type="catalytic activity">
    <reaction evidence="17">
        <text>a fatty acyl-[ACP] + malonyl-[ACP] + H(+) = a 3-oxoacyl-[ACP] + holo-[ACP] + CO2</text>
        <dbReference type="Rhea" id="RHEA:22836"/>
        <dbReference type="Rhea" id="RHEA-COMP:9623"/>
        <dbReference type="Rhea" id="RHEA-COMP:9685"/>
        <dbReference type="Rhea" id="RHEA-COMP:9916"/>
        <dbReference type="Rhea" id="RHEA-COMP:14125"/>
        <dbReference type="ChEBI" id="CHEBI:15378"/>
        <dbReference type="ChEBI" id="CHEBI:16526"/>
        <dbReference type="ChEBI" id="CHEBI:64479"/>
        <dbReference type="ChEBI" id="CHEBI:78449"/>
        <dbReference type="ChEBI" id="CHEBI:78776"/>
        <dbReference type="ChEBI" id="CHEBI:138651"/>
        <dbReference type="EC" id="2.3.1.41"/>
    </reaction>
    <physiologicalReaction direction="left-to-right" evidence="17">
        <dbReference type="Rhea" id="RHEA:22837"/>
    </physiologicalReaction>
</comment>
<dbReference type="GO" id="GO:0005829">
    <property type="term" value="C:cytosol"/>
    <property type="evidence" value="ECO:0007669"/>
    <property type="project" value="TreeGrafter"/>
</dbReference>
<dbReference type="EMBL" id="CP023315">
    <property type="protein sequence ID" value="ATC33645.1"/>
    <property type="molecule type" value="Genomic_DNA"/>
</dbReference>
<evidence type="ECO:0000256" key="9">
    <source>
        <dbReference type="ARBA" id="ARBA00022832"/>
    </source>
</evidence>
<dbReference type="RefSeq" id="WP_096053011.1">
    <property type="nucleotide sequence ID" value="NZ_CP023315.3"/>
</dbReference>
<keyword evidence="7" id="KW-0444">Lipid biosynthesis</keyword>
<accession>A0A290MPE7</accession>
<dbReference type="Gene3D" id="3.40.47.10">
    <property type="match status" value="2"/>
</dbReference>
<sequence>MRRVVVTGLGIVSSIGNNANEVLASLREAKSGVIAAPEYAELGFRCQVHAAPQIDWEAMVDRRAARFLAPGTAYAHIAMEQAIADSGLSETEISHERTGLIVGSGGPSTRVIVEAAATTREKGPKRIGPFAVPKAMSSGPSAVLSTWFKIRGINYSISSACATSAHCIGAAAEQIQMGKQDVVFAGGCEELDWTLSNLFDAMGAMSSNFNDRPAVASRAYDKNRDGFVIAGGAGIVVLEEYERAKARGAEIYGEVVGYAANSDGYDMVAPSGEGAARCMRLAMAEAGNRAIDYLNPHGTSTPVGDSKEMGAVREVFGDKAPMISSTKSLTGHSLGAAGAQEAIYSILMLNNDFAAQSAHIEELDPEFADLPILRQRVDKPLETVMSNSFGFGGTNGTLIFSRV</sequence>
<evidence type="ECO:0000256" key="7">
    <source>
        <dbReference type="ARBA" id="ARBA00022516"/>
    </source>
</evidence>
<evidence type="ECO:0000256" key="8">
    <source>
        <dbReference type="ARBA" id="ARBA00022679"/>
    </source>
</evidence>
<evidence type="ECO:0000256" key="2">
    <source>
        <dbReference type="ARBA" id="ARBA00005194"/>
    </source>
</evidence>
<dbReference type="Pfam" id="PF00109">
    <property type="entry name" value="ketoacyl-synt"/>
    <property type="match status" value="1"/>
</dbReference>
<reference evidence="21" key="1">
    <citation type="submission" date="2017-09" db="EMBL/GenBank/DDBJ databases">
        <title>Genome evolution observed in wild isolates of Caulobacter crescentus.</title>
        <authorList>
            <person name="Ely B."/>
            <person name="Wilson K."/>
            <person name="Scott D."/>
        </authorList>
    </citation>
    <scope>NUCLEOTIDE SEQUENCE [LARGE SCALE GENOMIC DNA]</scope>
    <source>
        <strain evidence="21">CB13b1a</strain>
    </source>
</reference>
<gene>
    <name evidence="20" type="ORF">CA606_15615</name>
</gene>
<dbReference type="InterPro" id="IPR014030">
    <property type="entry name" value="Ketoacyl_synth_N"/>
</dbReference>
<dbReference type="NCBIfam" id="NF005935">
    <property type="entry name" value="PRK07967.1"/>
    <property type="match status" value="1"/>
</dbReference>
<evidence type="ECO:0000313" key="20">
    <source>
        <dbReference type="EMBL" id="ATC33645.1"/>
    </source>
</evidence>
<dbReference type="PANTHER" id="PTHR11712">
    <property type="entry name" value="POLYKETIDE SYNTHASE-RELATED"/>
    <property type="match status" value="1"/>
</dbReference>
<evidence type="ECO:0000256" key="15">
    <source>
        <dbReference type="ARBA" id="ARBA00042143"/>
    </source>
</evidence>
<name>A0A290MPE7_CAUVI</name>
<feature type="domain" description="Ketosynthase family 3 (KS3)" evidence="19">
    <location>
        <begin position="1"/>
        <end position="402"/>
    </location>
</feature>
<keyword evidence="11" id="KW-0275">Fatty acid biosynthesis</keyword>
<dbReference type="Pfam" id="PF02801">
    <property type="entry name" value="Ketoacyl-synt_C"/>
    <property type="match status" value="1"/>
</dbReference>
<dbReference type="InterPro" id="IPR016039">
    <property type="entry name" value="Thiolase-like"/>
</dbReference>
<protein>
    <recommendedName>
        <fullName evidence="13">3-oxoacyl-[acyl-carrier-protein] synthase 1</fullName>
        <ecNumber evidence="5">2.3.1.41</ecNumber>
    </recommendedName>
    <alternativeName>
        <fullName evidence="14">3-oxoacyl-[acyl-carrier-protein] synthase I</fullName>
    </alternativeName>
    <alternativeName>
        <fullName evidence="15">Beta-ketoacyl-ACP synthase I</fullName>
    </alternativeName>
</protein>
<evidence type="ECO:0000256" key="13">
    <source>
        <dbReference type="ARBA" id="ARBA00039450"/>
    </source>
</evidence>
<keyword evidence="8 18" id="KW-0808">Transferase</keyword>
<evidence type="ECO:0000256" key="6">
    <source>
        <dbReference type="ARBA" id="ARBA00022490"/>
    </source>
</evidence>
<dbReference type="InterPro" id="IPR018201">
    <property type="entry name" value="Ketoacyl_synth_AS"/>
</dbReference>
<evidence type="ECO:0000256" key="11">
    <source>
        <dbReference type="ARBA" id="ARBA00023160"/>
    </source>
</evidence>
<comment type="pathway">
    <text evidence="2">Lipid metabolism; fatty acid biosynthesis.</text>
</comment>
<keyword evidence="10" id="KW-0443">Lipid metabolism</keyword>
<evidence type="ECO:0000256" key="5">
    <source>
        <dbReference type="ARBA" id="ARBA00013191"/>
    </source>
</evidence>
<dbReference type="PANTHER" id="PTHR11712:SF306">
    <property type="entry name" value="3-OXOACYL-[ACYL-CARRIER-PROTEIN] SYNTHASE 1"/>
    <property type="match status" value="1"/>
</dbReference>
<evidence type="ECO:0000256" key="12">
    <source>
        <dbReference type="ARBA" id="ARBA00023315"/>
    </source>
</evidence>
<evidence type="ECO:0000256" key="10">
    <source>
        <dbReference type="ARBA" id="ARBA00023098"/>
    </source>
</evidence>
<dbReference type="GO" id="GO:0004315">
    <property type="term" value="F:3-oxoacyl-[acyl-carrier-protein] synthase activity"/>
    <property type="evidence" value="ECO:0007669"/>
    <property type="project" value="UniProtKB-EC"/>
</dbReference>
<keyword evidence="9" id="KW-0276">Fatty acid metabolism</keyword>
<organism evidence="20 21">
    <name type="scientific">Caulobacter vibrioides</name>
    <name type="common">Caulobacter crescentus</name>
    <dbReference type="NCBI Taxonomy" id="155892"/>
    <lineage>
        <taxon>Bacteria</taxon>
        <taxon>Pseudomonadati</taxon>
        <taxon>Pseudomonadota</taxon>
        <taxon>Alphaproteobacteria</taxon>
        <taxon>Caulobacterales</taxon>
        <taxon>Caulobacteraceae</taxon>
        <taxon>Caulobacter</taxon>
    </lineage>
</organism>
<evidence type="ECO:0000256" key="16">
    <source>
        <dbReference type="ARBA" id="ARBA00048121"/>
    </source>
</evidence>